<evidence type="ECO:0000259" key="1">
    <source>
        <dbReference type="Pfam" id="PF00561"/>
    </source>
</evidence>
<keyword evidence="2" id="KW-0614">Plasmid</keyword>
<dbReference type="InterPro" id="IPR000073">
    <property type="entry name" value="AB_hydrolase_1"/>
</dbReference>
<reference evidence="2 3" key="1">
    <citation type="journal article" date="2017" name="Front. Microbiol.">
        <title>Phaeobacter piscinae sp. nov., a species of the Roseobacter group and potential aquaculture probiont.</title>
        <authorList>
            <person name="Sonnenschein E.C."/>
            <person name="Phippen C.B.W."/>
            <person name="Nielsen K.F."/>
            <person name="Mateiu R.V."/>
            <person name="Melchiorsen J."/>
            <person name="Gram L."/>
            <person name="Overmann J."/>
            <person name="Freese H.M."/>
        </authorList>
    </citation>
    <scope>NUCLEOTIDE SEQUENCE [LARGE SCALE GENOMIC DNA]</scope>
    <source>
        <strain evidence="2 3">P13</strain>
    </source>
</reference>
<evidence type="ECO:0000313" key="2">
    <source>
        <dbReference type="EMBL" id="ATG45677.1"/>
    </source>
</evidence>
<accession>A0AAN1LCH2</accession>
<dbReference type="Proteomes" id="UP000218606">
    <property type="component" value="Plasmid pP13_b"/>
</dbReference>
<dbReference type="GO" id="GO:0016787">
    <property type="term" value="F:hydrolase activity"/>
    <property type="evidence" value="ECO:0007669"/>
    <property type="project" value="UniProtKB-KW"/>
</dbReference>
<keyword evidence="2" id="KW-0012">Acyltransferase</keyword>
<dbReference type="SUPFAM" id="SSF53474">
    <property type="entry name" value="alpha/beta-Hydrolases"/>
    <property type="match status" value="1"/>
</dbReference>
<geneLocation type="plasmid" evidence="3">
    <name>pp13_b</name>
</geneLocation>
<dbReference type="InterPro" id="IPR029058">
    <property type="entry name" value="AB_hydrolase_fold"/>
</dbReference>
<evidence type="ECO:0000313" key="3">
    <source>
        <dbReference type="Proteomes" id="UP000218606"/>
    </source>
</evidence>
<name>A0AAN1LCH2_9RHOB</name>
<dbReference type="Gene3D" id="3.40.50.1820">
    <property type="entry name" value="alpha/beta hydrolase"/>
    <property type="match status" value="1"/>
</dbReference>
<gene>
    <name evidence="2" type="ORF">PhaeoP13_03795</name>
</gene>
<dbReference type="Pfam" id="PF00561">
    <property type="entry name" value="Abhydrolase_1"/>
    <property type="match status" value="1"/>
</dbReference>
<keyword evidence="2" id="KW-0378">Hydrolase</keyword>
<protein>
    <submittedName>
        <fullName evidence="2">Hydrolase or acyltransferase (Alpha/beta hydrolase superfamily)</fullName>
    </submittedName>
</protein>
<proteinExistence type="predicted"/>
<organism evidence="2 3">
    <name type="scientific">Phaeobacter piscinae</name>
    <dbReference type="NCBI Taxonomy" id="1580596"/>
    <lineage>
        <taxon>Bacteria</taxon>
        <taxon>Pseudomonadati</taxon>
        <taxon>Pseudomonadota</taxon>
        <taxon>Alphaproteobacteria</taxon>
        <taxon>Rhodobacterales</taxon>
        <taxon>Roseobacteraceae</taxon>
        <taxon>Phaeobacter</taxon>
    </lineage>
</organism>
<keyword evidence="2" id="KW-0808">Transferase</keyword>
<dbReference type="AlphaFoldDB" id="A0AAN1LCH2"/>
<feature type="domain" description="AB hydrolase-1" evidence="1">
    <location>
        <begin position="2"/>
        <end position="84"/>
    </location>
</feature>
<dbReference type="EMBL" id="CP010769">
    <property type="protein sequence ID" value="ATG45677.1"/>
    <property type="molecule type" value="Genomic_DNA"/>
</dbReference>
<sequence>MLVHGYLGGATQWQSEIDAFSSEYVIAPNLQGYGAVTGLLGCSTIAAMAEAALGLLNGLDVSDFILMSHSMDGMIAQEMAAARPAAGSP</sequence>
<dbReference type="GO" id="GO:0016746">
    <property type="term" value="F:acyltransferase activity"/>
    <property type="evidence" value="ECO:0007669"/>
    <property type="project" value="UniProtKB-KW"/>
</dbReference>